<keyword evidence="7 12" id="KW-0812">Transmembrane</keyword>
<dbReference type="AlphaFoldDB" id="D4CV31"/>
<dbReference type="eggNOG" id="COG1263">
    <property type="taxonomic scope" value="Bacteria"/>
</dbReference>
<dbReference type="Gene3D" id="3.30.1360.60">
    <property type="entry name" value="Glucose permease domain IIB"/>
    <property type="match status" value="1"/>
</dbReference>
<feature type="transmembrane region" description="Helical" evidence="12">
    <location>
        <begin position="224"/>
        <end position="243"/>
    </location>
</feature>
<protein>
    <submittedName>
        <fullName evidence="16">PTS system, glucose-like IIB component</fullName>
        <ecNumber evidence="16">2.7.1.69</ecNumber>
    </submittedName>
</protein>
<feature type="transmembrane region" description="Helical" evidence="12">
    <location>
        <begin position="255"/>
        <end position="280"/>
    </location>
</feature>
<dbReference type="GO" id="GO:0009401">
    <property type="term" value="P:phosphoenolpyruvate-dependent sugar phosphotransferase system"/>
    <property type="evidence" value="ECO:0007669"/>
    <property type="project" value="UniProtKB-KW"/>
</dbReference>
<dbReference type="InterPro" id="IPR036878">
    <property type="entry name" value="Glu_permease_IIB"/>
</dbReference>
<dbReference type="InterPro" id="IPR001996">
    <property type="entry name" value="PTS_IIB_1"/>
</dbReference>
<dbReference type="InterPro" id="IPR013013">
    <property type="entry name" value="PTS_EIIC_1"/>
</dbReference>
<feature type="active site" description="Phosphocysteine intermediate; for EIIB activity" evidence="11">
    <location>
        <position position="30"/>
    </location>
</feature>
<dbReference type="GO" id="GO:0090589">
    <property type="term" value="F:protein-phosphocysteine-trehalose phosphotransferase system transporter activity"/>
    <property type="evidence" value="ECO:0007669"/>
    <property type="project" value="TreeGrafter"/>
</dbReference>
<dbReference type="Pfam" id="PF02378">
    <property type="entry name" value="PTS_EIIC"/>
    <property type="match status" value="1"/>
</dbReference>
<feature type="transmembrane region" description="Helical" evidence="12">
    <location>
        <begin position="183"/>
        <end position="204"/>
    </location>
</feature>
<organism evidence="16 17">
    <name type="scientific">Fusobacterium periodonticum ATCC 33693</name>
    <dbReference type="NCBI Taxonomy" id="546275"/>
    <lineage>
        <taxon>Bacteria</taxon>
        <taxon>Fusobacteriati</taxon>
        <taxon>Fusobacteriota</taxon>
        <taxon>Fusobacteriia</taxon>
        <taxon>Fusobacteriales</taxon>
        <taxon>Fusobacteriaceae</taxon>
        <taxon>Fusobacterium</taxon>
    </lineage>
</organism>
<feature type="transmembrane region" description="Helical" evidence="12">
    <location>
        <begin position="439"/>
        <end position="460"/>
    </location>
</feature>
<evidence type="ECO:0000256" key="8">
    <source>
        <dbReference type="ARBA" id="ARBA00022777"/>
    </source>
</evidence>
<dbReference type="PANTHER" id="PTHR30175:SF7">
    <property type="entry name" value="NEGATIVE REGULATOR OF SACY ACTIVITY"/>
    <property type="match status" value="1"/>
</dbReference>
<dbReference type="SUPFAM" id="SSF51261">
    <property type="entry name" value="Duplicated hybrid motif"/>
    <property type="match status" value="1"/>
</dbReference>
<dbReference type="InterPro" id="IPR018113">
    <property type="entry name" value="PTrfase_EIIB_Cys"/>
</dbReference>
<keyword evidence="10 12" id="KW-0472">Membrane</keyword>
<dbReference type="NCBIfam" id="TIGR00826">
    <property type="entry name" value="EIIB_glc"/>
    <property type="match status" value="1"/>
</dbReference>
<accession>D4CV31</accession>
<dbReference type="Gene3D" id="2.70.70.10">
    <property type="entry name" value="Glucose Permease (Domain IIA)"/>
    <property type="match status" value="1"/>
</dbReference>
<dbReference type="PROSITE" id="PS51093">
    <property type="entry name" value="PTS_EIIA_TYPE_1"/>
    <property type="match status" value="1"/>
</dbReference>
<dbReference type="CDD" id="cd00212">
    <property type="entry name" value="PTS_IIB_glc"/>
    <property type="match status" value="1"/>
</dbReference>
<dbReference type="RefSeq" id="WP_005973004.1">
    <property type="nucleotide sequence ID" value="NZ_GG665896.1"/>
</dbReference>
<keyword evidence="8" id="KW-0418">Kinase</keyword>
<feature type="transmembrane region" description="Helical" evidence="12">
    <location>
        <begin position="158"/>
        <end position="176"/>
    </location>
</feature>
<gene>
    <name evidence="16" type="ORF">FUSPEROL_01273</name>
</gene>
<name>D4CV31_9FUSO</name>
<feature type="transmembrane region" description="Helical" evidence="12">
    <location>
        <begin position="337"/>
        <end position="357"/>
    </location>
</feature>
<evidence type="ECO:0000256" key="1">
    <source>
        <dbReference type="ARBA" id="ARBA00004651"/>
    </source>
</evidence>
<dbReference type="STRING" id="546275.FUSPEROL_01273"/>
<evidence type="ECO:0000259" key="15">
    <source>
        <dbReference type="PROSITE" id="PS51103"/>
    </source>
</evidence>
<evidence type="ECO:0000256" key="10">
    <source>
        <dbReference type="ARBA" id="ARBA00023136"/>
    </source>
</evidence>
<dbReference type="HOGENOM" id="CLU_012312_2_1_0"/>
<evidence type="ECO:0000256" key="5">
    <source>
        <dbReference type="ARBA" id="ARBA00022679"/>
    </source>
</evidence>
<evidence type="ECO:0000256" key="4">
    <source>
        <dbReference type="ARBA" id="ARBA00022597"/>
    </source>
</evidence>
<dbReference type="GeneID" id="78419516"/>
<evidence type="ECO:0000313" key="17">
    <source>
        <dbReference type="Proteomes" id="UP000003748"/>
    </source>
</evidence>
<dbReference type="eggNOG" id="COG2190">
    <property type="taxonomic scope" value="Bacteria"/>
</dbReference>
<dbReference type="SUPFAM" id="SSF55604">
    <property type="entry name" value="Glucose permease domain IIB"/>
    <property type="match status" value="1"/>
</dbReference>
<dbReference type="InterPro" id="IPR003352">
    <property type="entry name" value="PTS_EIIC"/>
</dbReference>
<reference evidence="16 17" key="1">
    <citation type="submission" date="2010-02" db="EMBL/GenBank/DDBJ databases">
        <authorList>
            <person name="Weinstock G."/>
            <person name="Sodergren E."/>
            <person name="Clifton S."/>
            <person name="Fulton L."/>
            <person name="Fulton B."/>
            <person name="Courtney L."/>
            <person name="Fronick C."/>
            <person name="Harrison M."/>
            <person name="Strong C."/>
            <person name="Farmer C."/>
            <person name="Delahaunty K."/>
            <person name="Markovic C."/>
            <person name="Hall O."/>
            <person name="Minx P."/>
            <person name="Tomlinson C."/>
            <person name="Mitreva M."/>
            <person name="Nelson J."/>
            <person name="Hou S."/>
            <person name="Wollam A."/>
            <person name="Pepin K.H."/>
            <person name="Johnson M."/>
            <person name="Bhonagiri V."/>
            <person name="Zhang X."/>
            <person name="Suruliraj S."/>
            <person name="Warren W."/>
            <person name="Chinwalla A."/>
            <person name="Mardis E.R."/>
            <person name="Wilson R.K."/>
        </authorList>
    </citation>
    <scope>NUCLEOTIDE SEQUENCE [LARGE SCALE GENOMIC DNA]</scope>
    <source>
        <strain evidence="16 17">ATCC 33693</strain>
    </source>
</reference>
<dbReference type="eggNOG" id="COG1264">
    <property type="taxonomic scope" value="Bacteria"/>
</dbReference>
<keyword evidence="2" id="KW-0813">Transport</keyword>
<evidence type="ECO:0000256" key="7">
    <source>
        <dbReference type="ARBA" id="ARBA00022692"/>
    </source>
</evidence>
<keyword evidence="4" id="KW-0762">Sugar transport</keyword>
<keyword evidence="6" id="KW-0598">Phosphotransferase system</keyword>
<dbReference type="PANTHER" id="PTHR30175">
    <property type="entry name" value="PHOSPHOTRANSFERASE SYSTEM TRANSPORT PROTEIN"/>
    <property type="match status" value="1"/>
</dbReference>
<dbReference type="EMBL" id="ACJY01000065">
    <property type="protein sequence ID" value="EFE86785.1"/>
    <property type="molecule type" value="Genomic_DNA"/>
</dbReference>
<evidence type="ECO:0000313" key="16">
    <source>
        <dbReference type="EMBL" id="EFE86785.1"/>
    </source>
</evidence>
<sequence length="639" mass="69057">MEKEKLYQKISKEILENIGGLENIQGAAHCATRLRIVLKDLSLAKTDKLENIDLVKGCFIAGSQLQLIFGAGTVNEVYKVFAKEAKLENMSLSDVKDIATNKENPLQKVIKALSDVFVEIIPAILAAAILLGVTGFLANFEAVKTNQTLYAINRLSNLASVGIFAVLPMVVVYSATKRFGGRAILGIVVGAIMLDGSLANAYSIGSSGFNPEILDLFGLKIQMVGFQGGIIVALMMGYIVAQLDKFFEKKIPSVIKLLVSPMLTVFISTFLLFTIVGPIGRELSNYITGGLVWVSTEFGLIGYMLFAGLQQIIVITGLHHILNAAEAQLIATTGRNFLNPLMSVALISQGGAVLGYYLLHHKEKKVTEIALPSFVSILFGISEPAIFGVNLKYKFPLIAGCIAGAVAGAFVYIFKLSSLGFGATAIPGITIVDPSNNGYINYIIVHLIGLILGIIFCYTFGKTKTKKAIKEENNETKNTSEIKIENNENANLNEISLISPIKGEVKDISESSDETFASKVMGDGILVNPDQEIFVAPADATVELVFPTKHAIGLSLKDGSQILMHCGINTVSMNGEGFEVYVEEGQEVKQGDKLIKMDLEKVKQAGHSTQTLMIVNELPDGRKVEVNPDSKTPIMIKKI</sequence>
<dbReference type="NCBIfam" id="TIGR00830">
    <property type="entry name" value="PTBA"/>
    <property type="match status" value="1"/>
</dbReference>
<dbReference type="Pfam" id="PF00358">
    <property type="entry name" value="PTS_EIIA_1"/>
    <property type="match status" value="1"/>
</dbReference>
<dbReference type="InterPro" id="IPR001127">
    <property type="entry name" value="PTS_EIIA_1_perm"/>
</dbReference>
<dbReference type="PROSITE" id="PS01035">
    <property type="entry name" value="PTS_EIIB_TYPE_1_CYS"/>
    <property type="match status" value="1"/>
</dbReference>
<evidence type="ECO:0000259" key="13">
    <source>
        <dbReference type="PROSITE" id="PS51093"/>
    </source>
</evidence>
<keyword evidence="9 12" id="KW-1133">Transmembrane helix</keyword>
<dbReference type="InterPro" id="IPR050558">
    <property type="entry name" value="PTS_Sugar-Specific_Components"/>
</dbReference>
<evidence type="ECO:0000256" key="9">
    <source>
        <dbReference type="ARBA" id="ARBA00022989"/>
    </source>
</evidence>
<dbReference type="GO" id="GO:0016301">
    <property type="term" value="F:kinase activity"/>
    <property type="evidence" value="ECO:0007669"/>
    <property type="project" value="UniProtKB-KW"/>
</dbReference>
<feature type="transmembrane region" description="Helical" evidence="12">
    <location>
        <begin position="395"/>
        <end position="414"/>
    </location>
</feature>
<evidence type="ECO:0000256" key="11">
    <source>
        <dbReference type="PROSITE-ProRule" id="PRU00421"/>
    </source>
</evidence>
<dbReference type="GO" id="GO:0005886">
    <property type="term" value="C:plasma membrane"/>
    <property type="evidence" value="ECO:0007669"/>
    <property type="project" value="UniProtKB-SubCell"/>
</dbReference>
<proteinExistence type="predicted"/>
<evidence type="ECO:0000259" key="14">
    <source>
        <dbReference type="PROSITE" id="PS51098"/>
    </source>
</evidence>
<dbReference type="Pfam" id="PF00367">
    <property type="entry name" value="PTS_EIIB"/>
    <property type="match status" value="1"/>
</dbReference>
<evidence type="ECO:0000256" key="2">
    <source>
        <dbReference type="ARBA" id="ARBA00022448"/>
    </source>
</evidence>
<evidence type="ECO:0000256" key="3">
    <source>
        <dbReference type="ARBA" id="ARBA00022475"/>
    </source>
</evidence>
<feature type="domain" description="PTS EIIA type-1" evidence="13">
    <location>
        <begin position="513"/>
        <end position="617"/>
    </location>
</feature>
<dbReference type="InterPro" id="IPR011055">
    <property type="entry name" value="Dup_hybrid_motif"/>
</dbReference>
<dbReference type="Proteomes" id="UP000003748">
    <property type="component" value="Unassembled WGS sequence"/>
</dbReference>
<keyword evidence="3" id="KW-1003">Cell membrane</keyword>
<feature type="transmembrane region" description="Helical" evidence="12">
    <location>
        <begin position="116"/>
        <end position="138"/>
    </location>
</feature>
<dbReference type="OrthoDB" id="92465at2"/>
<dbReference type="FunFam" id="2.70.70.10:FF:000001">
    <property type="entry name" value="PTS system glucose-specific IIA component"/>
    <property type="match status" value="1"/>
</dbReference>
<comment type="caution">
    <text evidence="16">The sequence shown here is derived from an EMBL/GenBank/DDBJ whole genome shotgun (WGS) entry which is preliminary data.</text>
</comment>
<keyword evidence="5 16" id="KW-0808">Transferase</keyword>
<evidence type="ECO:0000256" key="12">
    <source>
        <dbReference type="SAM" id="Phobius"/>
    </source>
</evidence>
<dbReference type="PROSITE" id="PS51103">
    <property type="entry name" value="PTS_EIIC_TYPE_1"/>
    <property type="match status" value="1"/>
</dbReference>
<dbReference type="EC" id="2.7.1.69" evidence="16"/>
<dbReference type="GO" id="GO:0008982">
    <property type="term" value="F:protein-N(PI)-phosphohistidine-sugar phosphotransferase activity"/>
    <property type="evidence" value="ECO:0007669"/>
    <property type="project" value="InterPro"/>
</dbReference>
<evidence type="ECO:0000256" key="6">
    <source>
        <dbReference type="ARBA" id="ARBA00022683"/>
    </source>
</evidence>
<dbReference type="PROSITE" id="PS51098">
    <property type="entry name" value="PTS_EIIB_TYPE_1"/>
    <property type="match status" value="1"/>
</dbReference>
<dbReference type="GO" id="GO:0015771">
    <property type="term" value="P:trehalose transport"/>
    <property type="evidence" value="ECO:0007669"/>
    <property type="project" value="TreeGrafter"/>
</dbReference>
<feature type="domain" description="PTS EIIB type-1" evidence="14">
    <location>
        <begin position="8"/>
        <end position="91"/>
    </location>
</feature>
<feature type="transmembrane region" description="Helical" evidence="12">
    <location>
        <begin position="369"/>
        <end position="388"/>
    </location>
</feature>
<comment type="subcellular location">
    <subcellularLocation>
        <location evidence="1">Cell membrane</location>
        <topology evidence="1">Multi-pass membrane protein</topology>
    </subcellularLocation>
</comment>
<feature type="domain" description="PTS EIIC type-1" evidence="15">
    <location>
        <begin position="111"/>
        <end position="476"/>
    </location>
</feature>